<dbReference type="InParanoid" id="K7K4Z6"/>
<accession>K7K4Z6</accession>
<evidence type="ECO:0000313" key="5">
    <source>
        <dbReference type="EMBL" id="KRH77352.1"/>
    </source>
</evidence>
<dbReference type="EMBL" id="CM000834">
    <property type="protein sequence ID" value="KRH77352.1"/>
    <property type="molecule type" value="Genomic_DNA"/>
</dbReference>
<dbReference type="Proteomes" id="UP000008827">
    <property type="component" value="Chromosome 1"/>
</dbReference>
<evidence type="ECO:0000313" key="6">
    <source>
        <dbReference type="EnsemblPlants" id="KRH77352"/>
    </source>
</evidence>
<reference evidence="5 6" key="1">
    <citation type="journal article" date="2010" name="Nature">
        <title>Genome sequence of the palaeopolyploid soybean.</title>
        <authorList>
            <person name="Schmutz J."/>
            <person name="Cannon S.B."/>
            <person name="Schlueter J."/>
            <person name="Ma J."/>
            <person name="Mitros T."/>
            <person name="Nelson W."/>
            <person name="Hyten D.L."/>
            <person name="Song Q."/>
            <person name="Thelen J.J."/>
            <person name="Cheng J."/>
            <person name="Xu D."/>
            <person name="Hellsten U."/>
            <person name="May G.D."/>
            <person name="Yu Y."/>
            <person name="Sakurai T."/>
            <person name="Umezawa T."/>
            <person name="Bhattacharyya M.K."/>
            <person name="Sandhu D."/>
            <person name="Valliyodan B."/>
            <person name="Lindquist E."/>
            <person name="Peto M."/>
            <person name="Grant D."/>
            <person name="Shu S."/>
            <person name="Goodstein D."/>
            <person name="Barry K."/>
            <person name="Futrell-Griggs M."/>
            <person name="Abernathy B."/>
            <person name="Du J."/>
            <person name="Tian Z."/>
            <person name="Zhu L."/>
            <person name="Gill N."/>
            <person name="Joshi T."/>
            <person name="Libault M."/>
            <person name="Sethuraman A."/>
            <person name="Zhang X.-C."/>
            <person name="Shinozaki K."/>
            <person name="Nguyen H.T."/>
            <person name="Wing R.A."/>
            <person name="Cregan P."/>
            <person name="Specht J."/>
            <person name="Grimwood J."/>
            <person name="Rokhsar D."/>
            <person name="Stacey G."/>
            <person name="Shoemaker R.C."/>
            <person name="Jackson S.A."/>
        </authorList>
    </citation>
    <scope>NUCLEOTIDE SEQUENCE</scope>
    <source>
        <strain evidence="6">cv. Williams 82</strain>
        <tissue evidence="5">Callus</tissue>
    </source>
</reference>
<reference evidence="5" key="3">
    <citation type="submission" date="2018-07" db="EMBL/GenBank/DDBJ databases">
        <title>WGS assembly of Glycine max.</title>
        <authorList>
            <person name="Schmutz J."/>
            <person name="Cannon S."/>
            <person name="Schlueter J."/>
            <person name="Ma J."/>
            <person name="Mitros T."/>
            <person name="Nelson W."/>
            <person name="Hyten D."/>
            <person name="Song Q."/>
            <person name="Thelen J."/>
            <person name="Cheng J."/>
            <person name="Xu D."/>
            <person name="Hellsten U."/>
            <person name="May G."/>
            <person name="Yu Y."/>
            <person name="Sakurai T."/>
            <person name="Umezawa T."/>
            <person name="Bhattacharyya M."/>
            <person name="Sandhu D."/>
            <person name="Valliyodan B."/>
            <person name="Lindquist E."/>
            <person name="Peto M."/>
            <person name="Grant D."/>
            <person name="Shu S."/>
            <person name="Goodstein D."/>
            <person name="Barry K."/>
            <person name="Futrell-Griggs M."/>
            <person name="Abernathy B."/>
            <person name="Du J."/>
            <person name="Tian Z."/>
            <person name="Zhu L."/>
            <person name="Gill N."/>
            <person name="Joshi T."/>
            <person name="Libault M."/>
            <person name="Sethuraman A."/>
            <person name="Zhang X."/>
            <person name="Shinozaki K."/>
            <person name="Nguyen H."/>
            <person name="Wing R."/>
            <person name="Cregan P."/>
            <person name="Specht J."/>
            <person name="Grimwood J."/>
            <person name="Rokhsar D."/>
            <person name="Stacey G."/>
            <person name="Shoemaker R."/>
            <person name="Jackson S."/>
        </authorList>
    </citation>
    <scope>NUCLEOTIDE SEQUENCE</scope>
    <source>
        <tissue evidence="5">Callus</tissue>
    </source>
</reference>
<evidence type="ECO:0000313" key="7">
    <source>
        <dbReference type="Proteomes" id="UP000008827"/>
    </source>
</evidence>
<evidence type="ECO:0000256" key="2">
    <source>
        <dbReference type="ARBA" id="ARBA00022598"/>
    </source>
</evidence>
<keyword evidence="2" id="KW-0436">Ligase</keyword>
<dbReference type="EnsemblPlants" id="KRH77352">
    <property type="protein sequence ID" value="KRH77352"/>
    <property type="gene ID" value="GLYMA_01G208500"/>
</dbReference>
<sequence>MYELHFAGAILNNINTRLYARTVSVILRHVKSALVFVDCASCHLVLEALSLFPENQNQHPTLILITDKIVEKEKALPAVDNFLDIDEGLE</sequence>
<dbReference type="HOGENOM" id="CLU_2445155_0_0_1"/>
<evidence type="ECO:0000256" key="3">
    <source>
        <dbReference type="ARBA" id="ARBA00022741"/>
    </source>
</evidence>
<keyword evidence="4" id="KW-0067">ATP-binding</keyword>
<keyword evidence="3" id="KW-0547">Nucleotide-binding</keyword>
<dbReference type="PANTHER" id="PTHR43859:SF57">
    <property type="entry name" value="ACYL-ACTIVATING ENZYME 8-RELATED"/>
    <property type="match status" value="1"/>
</dbReference>
<dbReference type="PaxDb" id="3847-GLYMA01G41700.1"/>
<comment type="similarity">
    <text evidence="1">Belongs to the ATP-dependent AMP-binding enzyme family.</text>
</comment>
<dbReference type="PANTHER" id="PTHR43859">
    <property type="entry name" value="ACYL-ACTIVATING ENZYME"/>
    <property type="match status" value="1"/>
</dbReference>
<dbReference type="AlphaFoldDB" id="K7K4Z6"/>
<name>K7K4Z6_SOYBN</name>
<dbReference type="eggNOG" id="KOG1176">
    <property type="taxonomic scope" value="Eukaryota"/>
</dbReference>
<reference evidence="6" key="2">
    <citation type="submission" date="2018-02" db="UniProtKB">
        <authorList>
            <consortium name="EnsemblPlants"/>
        </authorList>
    </citation>
    <scope>IDENTIFICATION</scope>
    <source>
        <strain evidence="6">Williams 82</strain>
    </source>
</reference>
<evidence type="ECO:0000256" key="1">
    <source>
        <dbReference type="ARBA" id="ARBA00006432"/>
    </source>
</evidence>
<proteinExistence type="inferred from homology"/>
<organism evidence="5">
    <name type="scientific">Glycine max</name>
    <name type="common">Soybean</name>
    <name type="synonym">Glycine hispida</name>
    <dbReference type="NCBI Taxonomy" id="3847"/>
    <lineage>
        <taxon>Eukaryota</taxon>
        <taxon>Viridiplantae</taxon>
        <taxon>Streptophyta</taxon>
        <taxon>Embryophyta</taxon>
        <taxon>Tracheophyta</taxon>
        <taxon>Spermatophyta</taxon>
        <taxon>Magnoliopsida</taxon>
        <taxon>eudicotyledons</taxon>
        <taxon>Gunneridae</taxon>
        <taxon>Pentapetalae</taxon>
        <taxon>rosids</taxon>
        <taxon>fabids</taxon>
        <taxon>Fabales</taxon>
        <taxon>Fabaceae</taxon>
        <taxon>Papilionoideae</taxon>
        <taxon>50 kb inversion clade</taxon>
        <taxon>NPAAA clade</taxon>
        <taxon>indigoferoid/millettioid clade</taxon>
        <taxon>Phaseoleae</taxon>
        <taxon>Glycine</taxon>
        <taxon>Glycine subgen. Soja</taxon>
    </lineage>
</organism>
<keyword evidence="7" id="KW-1185">Reference proteome</keyword>
<dbReference type="Gramene" id="KRH77352">
    <property type="protein sequence ID" value="KRH77352"/>
    <property type="gene ID" value="GLYMA_01G208500"/>
</dbReference>
<evidence type="ECO:0008006" key="8">
    <source>
        <dbReference type="Google" id="ProtNLM"/>
    </source>
</evidence>
<dbReference type="GO" id="GO:0005524">
    <property type="term" value="F:ATP binding"/>
    <property type="evidence" value="ECO:0007669"/>
    <property type="project" value="UniProtKB-KW"/>
</dbReference>
<protein>
    <recommendedName>
        <fullName evidence="8">AMP-dependent synthetase/ligase domain-containing protein</fullName>
    </recommendedName>
</protein>
<dbReference type="GO" id="GO:0016874">
    <property type="term" value="F:ligase activity"/>
    <property type="evidence" value="ECO:0007669"/>
    <property type="project" value="UniProtKB-KW"/>
</dbReference>
<gene>
    <name evidence="5" type="ORF">GLYMA_01G208500</name>
</gene>
<dbReference type="STRING" id="3847.K7K4Z6"/>
<evidence type="ECO:0000256" key="4">
    <source>
        <dbReference type="ARBA" id="ARBA00022840"/>
    </source>
</evidence>